<dbReference type="Pfam" id="PF00595">
    <property type="entry name" value="PDZ"/>
    <property type="match status" value="1"/>
</dbReference>
<dbReference type="KEGG" id="dvv:114328625"/>
<name>A0A6P7FK40_DIAVI</name>
<dbReference type="InterPro" id="IPR050384">
    <property type="entry name" value="Endophilin_SH3RF"/>
</dbReference>
<feature type="compositionally biased region" description="Basic and acidic residues" evidence="7">
    <location>
        <begin position="1369"/>
        <end position="1384"/>
    </location>
</feature>
<feature type="domain" description="SH3" evidence="8">
    <location>
        <begin position="3346"/>
        <end position="3405"/>
    </location>
</feature>
<feature type="compositionally biased region" description="Basic and acidic residues" evidence="7">
    <location>
        <begin position="1395"/>
        <end position="1410"/>
    </location>
</feature>
<dbReference type="InterPro" id="IPR001452">
    <property type="entry name" value="SH3_domain"/>
</dbReference>
<dbReference type="RefSeq" id="XP_028133318.1">
    <property type="nucleotide sequence ID" value="XM_028277517.1"/>
</dbReference>
<keyword evidence="4" id="KW-0965">Cell junction</keyword>
<organism evidence="11">
    <name type="scientific">Diabrotica virgifera virgifera</name>
    <name type="common">western corn rootworm</name>
    <dbReference type="NCBI Taxonomy" id="50390"/>
    <lineage>
        <taxon>Eukaryota</taxon>
        <taxon>Metazoa</taxon>
        <taxon>Ecdysozoa</taxon>
        <taxon>Arthropoda</taxon>
        <taxon>Hexapoda</taxon>
        <taxon>Insecta</taxon>
        <taxon>Pterygota</taxon>
        <taxon>Neoptera</taxon>
        <taxon>Endopterygota</taxon>
        <taxon>Coleoptera</taxon>
        <taxon>Polyphaga</taxon>
        <taxon>Cucujiformia</taxon>
        <taxon>Chrysomeloidea</taxon>
        <taxon>Chrysomelidae</taxon>
        <taxon>Galerucinae</taxon>
        <taxon>Diabroticina</taxon>
        <taxon>Diabroticites</taxon>
        <taxon>Diabrotica</taxon>
    </lineage>
</organism>
<feature type="region of interest" description="Disordered" evidence="7">
    <location>
        <begin position="2704"/>
        <end position="2724"/>
    </location>
</feature>
<evidence type="ECO:0000259" key="8">
    <source>
        <dbReference type="PROSITE" id="PS50002"/>
    </source>
</evidence>
<keyword evidence="3" id="KW-0677">Repeat</keyword>
<feature type="region of interest" description="Disordered" evidence="7">
    <location>
        <begin position="736"/>
        <end position="769"/>
    </location>
</feature>
<feature type="region of interest" description="Disordered" evidence="7">
    <location>
        <begin position="2160"/>
        <end position="2265"/>
    </location>
</feature>
<feature type="compositionally biased region" description="Low complexity" evidence="7">
    <location>
        <begin position="3155"/>
        <end position="3177"/>
    </location>
</feature>
<evidence type="ECO:0000256" key="2">
    <source>
        <dbReference type="ARBA" id="ARBA00022443"/>
    </source>
</evidence>
<feature type="compositionally biased region" description="Polar residues" evidence="7">
    <location>
        <begin position="1500"/>
        <end position="1509"/>
    </location>
</feature>
<sequence length="3619" mass="410824">MTTREVALEGGAPWGFRMHGGVDHNQPLRISRVNPGSKAALKGIREGDLISSINGQGTKKLTNIEAHGLLRNAGNVLKLGLNEDPGESPKRRQYRTVHQETLQETVKRSSVTTYSLTKTFETADSLSENSNENPVAKTEQSTVNGTSNTIPPSNLLVTRKTSSSSSSSPTLTKEGDLRNTSSDHALASQRSSYTNCTLSPSSPSILSEDGICSCTPGQDNIDKQHVIDNMNDNQSSSRSKRRRQRRKNHRNNSESTQDNTQNNTQNTLTSVETEKYENVVNEIKNIKEDYIVQSPGELSKINSGKKTIVKPVKSRSLDDDDMVKIQEVSELSETEDRESQAIVSEASESEVEWEETATLDIPPPLHGSLSTFTLPLEVCSSEQITLLSPEEEKSLRDFLGSLNLVNGPEEAANKVYEKNSIESIKLRKAKKKAELDQYFFPIYQNPRYLDVISEESSDRDSDREQTNKTRILRKGTPEQDLSPVPPKIPPRPNRERKNYLPPIEQAPAVLVDTKLLEIPTKSEAICSTTITTEEGIRPEVEVVYLTSSETDSTDDVDSASSDSYAVGSERNSSNEDLSEKTLVSVNAEILNSSEELHTIKNNNALDFSVENMNKGNETLKSELSSKSCFTIKSNKSFDNTEDTVTIDCFSQLTPPPTPENVSPKETKSNIEIYHGVNQNKADTKPVPFATVINVSSKGDHDTHDTHNKKEDILVRKIGIDDTTKYLTTLEIDPNGETIYTNSISPPPPSRSRSSSRSGSSSRESSQCTAKYNPSVSSITDVLSLAKSEETNYYQALTLREICLKFLLAFPFGKEILEELADVSKYIESYTRSLPSTVLPKLVPNLAPFVDKAHTNNNILSYNLSVHLPSKKLQHEDIIATNSTVNETQENLKNSLKSSHKVVTQLDKQEVPGNDVKIDNSKLSTSIERIIPIQIETSSTKETSKVDSTSREFNIPIHIEKGCERTIPIRIEANEKQDAKDQNSNVTKERIIPVQIEQKCQSDKNISKKHEVNIPIKTDVSNCPSKEFLIPITRENVNIKDNEIKNVDNMLKKEVNIPIIKDWVALPTEKDPNVLMCLSPKQKDQLEKSKQIPDEAGKLLELHEKFMNRRSCHEDVRKESQEKVTVTTNVPETSSRLLSIIREEPSTITDDKDYIFFIEKEPKPSCMATLPRDTNKARLNAKDLSEWLNLARNKSMSESNLTTVPDIPENNLRKYFNTPAAPIRRTSLPHDIYEKQMIYIQEKEREIQRQLEALEEEKRKMNADMAPSKQFHAEDYNFSRKGDFAESKKRPVSMPLIPTEYFRQQMYEEYMDKFAEREERKQHKIIKVTSSKDVHEDDQKTITAKEIIHPVQIEDEFMNKVKQKQQEGVLENRKSEETEKASSTKEDDEPPVLVMDGEKLKEPRELPKHLQEFVGPDGIWSPGQRIDFSPTKEHNKKDYESQDESIPPMWTPKSANSSPVAERKEFKPVNFQSPVLSRRSRTSSENLGSKTQVQAPPWKNQDYSSDTGSGPTVDRRLPTSRSTPATGFSEFSSTSRLPKAQNPTITLLQKAREGQLPKGASYIDQEPRQYRLKNERPPIAGPGEILYQIKHEYTSESENERSRKMTDLGPRKFEGIGPVTKDGLPLVLRSEIKDENQSKWYKRMYDTIHKQKPHNDEYVTIRYKQKRAQYPYTSGYLSEPEPGAYDSDFTDYKYQTLDRRRPAPQDRSTEYISSTMPRPTVNRSISSDVVRNSADKYANQPGRIENYTPGKSSISEKEAKQWWDEVMDIFDGWLDDNSALPSYEVMFARALSKSHLEQQRRVQVQPHPRSFINQALKESGYESDSTLVFRRKEEAIAQQLSPKEQREAYKFIQKGGDIPLHGLRKPAPERPKETEFVEFFPISPTLTRIRVHKNIKPQKEVLCYPVTVQHQDPNTFSAYKRIAPSSAIPTPPPIPPPSPPRRKSSRNNPTLRLVSTMKVKTEKSPLCKRHETCFTTTSNIDKSKVNYLKDKITCKLSPTPSKRSPSPKIRVTKKVTASTDLKNKITSTLTTSKDVKTSARKIQSKTNVHNYIGRSKSTDSVRNTIKTTIGRSPVTSSMESLNLMRSSPKTFGSEKRKFDLNIKTKLVKSPDLLSPTEVKKASMMTLPQGTVYKKSNAVLASSKNSGKTKEFLPVKVGISDKGRNILKPNVPSSPKPKRVSPCPSSSSSTKVRSLESLSSPKLPKKKSVIKTKSVSSKDHSQKSKKEQINDEIKKDIKSSRPTSKSLEKIEGLRTSKRSDANTKEDLDTSSILTDIRRQKNAIESNHFFQHLFLRDISPTPSNTSRNSWIVEKTNQLTRRRSSVPEPTVSAMKVYLKHTRPVSDSKFISLDIARIRSRSASPKSVTFDDSTKFESKPPKRSSSLPAKLIFSQTSRPISPVVQHKKFISPPPSPKLCRSPSCRKIMQYKSHQVEKKQPELSLYMCPSLTHSTTSLDSLRSEDYYKYFTDQVHGNKYYDKFKDLNQFYTEIEKVGQLEKVFSVKPRKKSETEIIDYDRWKEVRTRERAEQELGALYNQIKKEEKEKGFLYLPKDVQRYKWRKEYDMGLRVKEKSVDDIKGEFEKIKYEDSDRENAKRRELAFLKDTYKPLWRGFSVANIASNIAERRAHSEGRVKTARQRLIDSEKILNHGIGSKLWSSLSMEQVNILKEQLAEIYNNYPKNKEDYTIHVPKEKSKGYVPTLTVRRNSDSSDHMYKPSKTVKSSNMSENDKKMLSYTLSKELLEKIGNQRKDLGLRLVVGKEVLGAVASAEANVKADFRKEEPKKPLVKTNALTNGKVTSLSETESGSTDESTRTVICTGKKEGMKEVKKKVEYFEQVKEHEPYVPTIHKPAETGVEVSEGSVHSSKNLEKSHEKSLVQSKSVQSFKEYFGETDLMKFATIPLSATRKQKFIPKRPELRAIDISPIRSEISVDTSNDSLFRSRSISPYFSEKPPLKTGEVSRLRNKFEFLEDIYGDTTLKRSRSESDLNTVYPHFSLGHVDNLRRKYEYPAYSGRGRSRTRRGGVVSPVFLRAEDRFMPHINIISKIASLYTRKNIKNGNKGHRKSIEELAEIFGCPVGEVEKLREKFDSQEDISLVGHMYTSSPSIRELRDIAPYLTADWTAHRYPRLEDNTRSLSSPENSVASKDTSLLRKNKQRPKSTSPTPKPIKSSSILKPIQQKQRSTDFFKNQKYDPKIHEPIARYQPKDVSRYKNGWSVCSKPTVSFKDPEPPVPPPKGISARNLDSESPRKYLENEVTIHYKTPVRQEIKEYLSEDELAHRQAEAMKKIYQEERRKKYLQVSKSLQELQDMNSRRHTDNFIPSQKSPISLNRYDDFDDLAPSVKPRPRTPEPRICARALYNFVGQSARELTFRKGDIIYLRRQIDKNWYEGELNAMVGLFPANYVEIIPFEGLKSKSTIRKAHEGQARAKYNFVAQTHLELSLAKGELVVITRKVDENWYEGKIGGRKGIFPANYVEVLIDPQTPPTSNTKPVASPAAHSLLLNGSAGGKESMGTHSYTPNISSSQLGPSYHAKPVHVLNNGSIGSLHTSRNAALNQALHIETQNEPTPYRAMYKYKPQNEDELELLEGDTVYVLEKCDDGWYVGSSERTGAFGTFPGNYVEKI</sequence>
<feature type="compositionally biased region" description="Polar residues" evidence="7">
    <location>
        <begin position="1482"/>
        <end position="1493"/>
    </location>
</feature>
<dbReference type="SMART" id="SM00228">
    <property type="entry name" value="PDZ"/>
    <property type="match status" value="1"/>
</dbReference>
<dbReference type="FunFam" id="2.30.42.10:FF:000055">
    <property type="entry name" value="PDZ and LIM domain protein 3"/>
    <property type="match status" value="1"/>
</dbReference>
<dbReference type="PANTHER" id="PTHR14167:SF116">
    <property type="entry name" value="CAP, ISOFORM AC"/>
    <property type="match status" value="1"/>
</dbReference>
<gene>
    <name evidence="11 12" type="primary">LOC114328625</name>
</gene>
<feature type="compositionally biased region" description="Polar residues" evidence="7">
    <location>
        <begin position="122"/>
        <end position="161"/>
    </location>
</feature>
<feature type="region of interest" description="Disordered" evidence="7">
    <location>
        <begin position="548"/>
        <end position="578"/>
    </location>
</feature>
<feature type="compositionally biased region" description="Basic and acidic residues" evidence="7">
    <location>
        <begin position="1429"/>
        <end position="1439"/>
    </location>
</feature>
<dbReference type="RefSeq" id="XP_028133319.1">
    <property type="nucleotide sequence ID" value="XM_028277518.1"/>
</dbReference>
<feature type="domain" description="PDZ" evidence="9">
    <location>
        <begin position="11"/>
        <end position="85"/>
    </location>
</feature>
<evidence type="ECO:0000256" key="3">
    <source>
        <dbReference type="ARBA" id="ARBA00022737"/>
    </source>
</evidence>
<feature type="region of interest" description="Disordered" evidence="7">
    <location>
        <begin position="1923"/>
        <end position="1949"/>
    </location>
</feature>
<dbReference type="CDD" id="cd11780">
    <property type="entry name" value="SH3_Sorbs_3"/>
    <property type="match status" value="1"/>
</dbReference>
<dbReference type="InterPro" id="IPR003127">
    <property type="entry name" value="SoHo_dom"/>
</dbReference>
<feature type="domain" description="SoHo" evidence="10">
    <location>
        <begin position="1606"/>
        <end position="1669"/>
    </location>
</feature>
<dbReference type="PROSITE" id="PS50002">
    <property type="entry name" value="SH3"/>
    <property type="match status" value="3"/>
</dbReference>
<dbReference type="PANTHER" id="PTHR14167">
    <property type="entry name" value="SH3 DOMAIN-CONTAINING"/>
    <property type="match status" value="1"/>
</dbReference>
<dbReference type="GO" id="GO:0070161">
    <property type="term" value="C:anchoring junction"/>
    <property type="evidence" value="ECO:0007669"/>
    <property type="project" value="UniProtKB-SubCell"/>
</dbReference>
<feature type="region of interest" description="Disordered" evidence="7">
    <location>
        <begin position="3127"/>
        <end position="3178"/>
    </location>
</feature>
<feature type="region of interest" description="Disordered" evidence="7">
    <location>
        <begin position="226"/>
        <end position="273"/>
    </location>
</feature>
<evidence type="ECO:0000256" key="6">
    <source>
        <dbReference type="SAM" id="Coils"/>
    </source>
</evidence>
<evidence type="ECO:0000256" key="1">
    <source>
        <dbReference type="ARBA" id="ARBA00004282"/>
    </source>
</evidence>
<dbReference type="SUPFAM" id="SSF50156">
    <property type="entry name" value="PDZ domain-like"/>
    <property type="match status" value="1"/>
</dbReference>
<dbReference type="InterPro" id="IPR001478">
    <property type="entry name" value="PDZ"/>
</dbReference>
<feature type="compositionally biased region" description="Low complexity" evidence="7">
    <location>
        <begin position="253"/>
        <end position="270"/>
    </location>
</feature>
<dbReference type="FunFam" id="2.30.30.40:FF:000001">
    <property type="entry name" value="Sorbin and SH3 domain-containing protein 1 isoform 2"/>
    <property type="match status" value="1"/>
</dbReference>
<accession>A0A6P7FK40</accession>
<feature type="compositionally biased region" description="Low complexity" evidence="7">
    <location>
        <begin position="750"/>
        <end position="765"/>
    </location>
</feature>
<dbReference type="OrthoDB" id="19092at2759"/>
<dbReference type="PROSITE" id="PS50831">
    <property type="entry name" value="SOHO"/>
    <property type="match status" value="1"/>
</dbReference>
<dbReference type="Pfam" id="PF14604">
    <property type="entry name" value="SH3_9"/>
    <property type="match status" value="2"/>
</dbReference>
<evidence type="ECO:0000256" key="4">
    <source>
        <dbReference type="ARBA" id="ARBA00022949"/>
    </source>
</evidence>
<feature type="compositionally biased region" description="Polar residues" evidence="7">
    <location>
        <begin position="178"/>
        <end position="200"/>
    </location>
</feature>
<feature type="compositionally biased region" description="Basic and acidic residues" evidence="7">
    <location>
        <begin position="1564"/>
        <end position="1575"/>
    </location>
</feature>
<evidence type="ECO:0000256" key="5">
    <source>
        <dbReference type="PROSITE-ProRule" id="PRU00192"/>
    </source>
</evidence>
<dbReference type="Pfam" id="PF07653">
    <property type="entry name" value="SH3_2"/>
    <property type="match status" value="1"/>
</dbReference>
<dbReference type="InterPro" id="IPR036028">
    <property type="entry name" value="SH3-like_dom_sf"/>
</dbReference>
<feature type="compositionally biased region" description="Low complexity" evidence="7">
    <location>
        <begin position="2178"/>
        <end position="2200"/>
    </location>
</feature>
<feature type="compositionally biased region" description="Basic residues" evidence="7">
    <location>
        <begin position="238"/>
        <end position="250"/>
    </location>
</feature>
<feature type="coiled-coil region" evidence="6">
    <location>
        <begin position="1236"/>
        <end position="1263"/>
    </location>
</feature>
<feature type="compositionally biased region" description="Polar residues" evidence="7">
    <location>
        <begin position="3130"/>
        <end position="3144"/>
    </location>
</feature>
<dbReference type="InterPro" id="IPR036034">
    <property type="entry name" value="PDZ_sf"/>
</dbReference>
<dbReference type="Gene3D" id="2.30.30.40">
    <property type="entry name" value="SH3 Domains"/>
    <property type="match status" value="3"/>
</dbReference>
<feature type="domain" description="SH3" evidence="8">
    <location>
        <begin position="3417"/>
        <end position="3476"/>
    </location>
</feature>
<feature type="region of interest" description="Disordered" evidence="7">
    <location>
        <begin position="454"/>
        <end position="498"/>
    </location>
</feature>
<feature type="compositionally biased region" description="Polar residues" evidence="7">
    <location>
        <begin position="569"/>
        <end position="578"/>
    </location>
</feature>
<comment type="subcellular location">
    <subcellularLocation>
        <location evidence="1">Cell junction</location>
    </subcellularLocation>
</comment>
<evidence type="ECO:0000259" key="9">
    <source>
        <dbReference type="PROSITE" id="PS50106"/>
    </source>
</evidence>
<keyword evidence="2 5" id="KW-0728">SH3 domain</keyword>
<feature type="domain" description="SH3" evidence="8">
    <location>
        <begin position="3560"/>
        <end position="3619"/>
    </location>
</feature>
<feature type="region of interest" description="Disordered" evidence="7">
    <location>
        <begin position="122"/>
        <end position="200"/>
    </location>
</feature>
<feature type="compositionally biased region" description="Polar residues" evidence="7">
    <location>
        <begin position="1709"/>
        <end position="1721"/>
    </location>
</feature>
<proteinExistence type="predicted"/>
<protein>
    <submittedName>
        <fullName evidence="11 12">Uncharacterized protein LOC114328625 isoform X1</fullName>
    </submittedName>
</protein>
<feature type="compositionally biased region" description="Basic and acidic residues" evidence="7">
    <location>
        <begin position="1698"/>
        <end position="1708"/>
    </location>
</feature>
<dbReference type="PROSITE" id="PS50106">
    <property type="entry name" value="PDZ"/>
    <property type="match status" value="1"/>
</dbReference>
<feature type="compositionally biased region" description="Basic and acidic residues" evidence="7">
    <location>
        <begin position="2214"/>
        <end position="2237"/>
    </location>
</feature>
<evidence type="ECO:0000313" key="12">
    <source>
        <dbReference type="RefSeq" id="XP_028133319.1"/>
    </source>
</evidence>
<feature type="compositionally biased region" description="Pro residues" evidence="7">
    <location>
        <begin position="1928"/>
        <end position="1938"/>
    </location>
</feature>
<feature type="region of interest" description="Disordered" evidence="7">
    <location>
        <begin position="3218"/>
        <end position="3239"/>
    </location>
</feature>
<feature type="compositionally biased region" description="Polar residues" evidence="7">
    <location>
        <begin position="1518"/>
        <end position="1546"/>
    </location>
</feature>
<feature type="region of interest" description="Disordered" evidence="7">
    <location>
        <begin position="2359"/>
        <end position="2381"/>
    </location>
</feature>
<evidence type="ECO:0000256" key="7">
    <source>
        <dbReference type="SAM" id="MobiDB-lite"/>
    </source>
</evidence>
<dbReference type="Gene3D" id="2.30.42.10">
    <property type="match status" value="1"/>
</dbReference>
<evidence type="ECO:0000259" key="10">
    <source>
        <dbReference type="PROSITE" id="PS50831"/>
    </source>
</evidence>
<feature type="region of interest" description="Disordered" evidence="7">
    <location>
        <begin position="1698"/>
        <end position="1721"/>
    </location>
</feature>
<dbReference type="CDD" id="cd11781">
    <property type="entry name" value="SH3_Sorbs_1"/>
    <property type="match status" value="1"/>
</dbReference>
<dbReference type="SMART" id="SM00326">
    <property type="entry name" value="SH3"/>
    <property type="match status" value="3"/>
</dbReference>
<feature type="region of interest" description="Disordered" evidence="7">
    <location>
        <begin position="330"/>
        <end position="355"/>
    </location>
</feature>
<keyword evidence="6" id="KW-0175">Coiled coil</keyword>
<feature type="compositionally biased region" description="Basic and acidic residues" evidence="7">
    <location>
        <begin position="456"/>
        <end position="467"/>
    </location>
</feature>
<dbReference type="SUPFAM" id="SSF50044">
    <property type="entry name" value="SH3-domain"/>
    <property type="match status" value="3"/>
</dbReference>
<feature type="region of interest" description="Disordered" evidence="7">
    <location>
        <begin position="1361"/>
        <end position="1583"/>
    </location>
</feature>
<evidence type="ECO:0000313" key="11">
    <source>
        <dbReference type="RefSeq" id="XP_028133318.1"/>
    </source>
</evidence>
<feature type="compositionally biased region" description="Basic and acidic residues" evidence="7">
    <location>
        <begin position="2244"/>
        <end position="2265"/>
    </location>
</feature>
<dbReference type="CDD" id="cd11782">
    <property type="entry name" value="SH3_Sorbs_2"/>
    <property type="match status" value="1"/>
</dbReference>
<reference evidence="11 12" key="1">
    <citation type="submission" date="2025-04" db="UniProtKB">
        <authorList>
            <consortium name="RefSeq"/>
        </authorList>
    </citation>
    <scope>IDENTIFICATION</scope>
    <source>
        <tissue evidence="11 12">Whole insect</tissue>
    </source>
</reference>